<gene>
    <name evidence="1" type="ORF">TVY486_0503900</name>
</gene>
<reference evidence="1" key="1">
    <citation type="journal article" date="2012" name="Proc. Natl. Acad. Sci. U.S.A.">
        <title>Antigenic diversity is generated by distinct evolutionary mechanisms in African trypanosome species.</title>
        <authorList>
            <person name="Jackson A.P."/>
            <person name="Berry A."/>
            <person name="Aslett M."/>
            <person name="Allison H.C."/>
            <person name="Burton P."/>
            <person name="Vavrova-Anderson J."/>
            <person name="Brown R."/>
            <person name="Browne H."/>
            <person name="Corton N."/>
            <person name="Hauser H."/>
            <person name="Gamble J."/>
            <person name="Gilderthorp R."/>
            <person name="Marcello L."/>
            <person name="McQuillan J."/>
            <person name="Otto T.D."/>
            <person name="Quail M.A."/>
            <person name="Sanders M.J."/>
            <person name="van Tonder A."/>
            <person name="Ginger M.L."/>
            <person name="Field M.C."/>
            <person name="Barry J.D."/>
            <person name="Hertz-Fowler C."/>
            <person name="Berriman M."/>
        </authorList>
    </citation>
    <scope>NUCLEOTIDE SEQUENCE</scope>
    <source>
        <strain evidence="1">Y486</strain>
    </source>
</reference>
<name>G0TV06_TRYVY</name>
<organism evidence="1">
    <name type="scientific">Trypanosoma vivax (strain Y486)</name>
    <dbReference type="NCBI Taxonomy" id="1055687"/>
    <lineage>
        <taxon>Eukaryota</taxon>
        <taxon>Discoba</taxon>
        <taxon>Euglenozoa</taxon>
        <taxon>Kinetoplastea</taxon>
        <taxon>Metakinetoplastina</taxon>
        <taxon>Trypanosomatida</taxon>
        <taxon>Trypanosomatidae</taxon>
        <taxon>Trypanosoma</taxon>
        <taxon>Duttonella</taxon>
    </lineage>
</organism>
<proteinExistence type="predicted"/>
<dbReference type="VEuPathDB" id="TriTrypDB:TvY486_0503900"/>
<sequence length="134" mass="14566">MGFLKSEDICNKMREATVTSSKPGGCTTQDSSSINTDVIARGESEAWMGTDVRSLEQDARRLCMEINRLVRYVDATGACCSAVTYRCLLQTLTQVRSVVARARRGCGRGVSLGVDPTSRSFKIQTPAVPEDLVV</sequence>
<dbReference type="AlphaFoldDB" id="G0TV06"/>
<evidence type="ECO:0000313" key="1">
    <source>
        <dbReference type="EMBL" id="CCC48189.1"/>
    </source>
</evidence>
<protein>
    <submittedName>
        <fullName evidence="1">Uncharacterized protein</fullName>
    </submittedName>
</protein>
<accession>G0TV06</accession>
<dbReference type="EMBL" id="HE573021">
    <property type="protein sequence ID" value="CCC48189.1"/>
    <property type="molecule type" value="Genomic_DNA"/>
</dbReference>